<proteinExistence type="predicted"/>
<name>A0A895YP90_9ACTN</name>
<dbReference type="InterPro" id="IPR001853">
    <property type="entry name" value="DSBA-like_thioredoxin_dom"/>
</dbReference>
<organism evidence="2 3">
    <name type="scientific">Natronosporangium hydrolyticum</name>
    <dbReference type="NCBI Taxonomy" id="2811111"/>
    <lineage>
        <taxon>Bacteria</taxon>
        <taxon>Bacillati</taxon>
        <taxon>Actinomycetota</taxon>
        <taxon>Actinomycetes</taxon>
        <taxon>Micromonosporales</taxon>
        <taxon>Micromonosporaceae</taxon>
        <taxon>Natronosporangium</taxon>
    </lineage>
</organism>
<dbReference type="PANTHER" id="PTHR13887:SF41">
    <property type="entry name" value="THIOREDOXIN SUPERFAMILY PROTEIN"/>
    <property type="match status" value="1"/>
</dbReference>
<dbReference type="KEGG" id="nhy:JQS43_09810"/>
<dbReference type="GO" id="GO:0016491">
    <property type="term" value="F:oxidoreductase activity"/>
    <property type="evidence" value="ECO:0007669"/>
    <property type="project" value="InterPro"/>
</dbReference>
<dbReference type="Gene3D" id="3.40.30.10">
    <property type="entry name" value="Glutaredoxin"/>
    <property type="match status" value="1"/>
</dbReference>
<accession>A0A895YP90</accession>
<dbReference type="SUPFAM" id="SSF52833">
    <property type="entry name" value="Thioredoxin-like"/>
    <property type="match status" value="1"/>
</dbReference>
<evidence type="ECO:0000313" key="2">
    <source>
        <dbReference type="EMBL" id="QSB16536.1"/>
    </source>
</evidence>
<dbReference type="Proteomes" id="UP000662857">
    <property type="component" value="Chromosome"/>
</dbReference>
<protein>
    <submittedName>
        <fullName evidence="2">DsbA family oxidoreductase</fullName>
    </submittedName>
</protein>
<evidence type="ECO:0000259" key="1">
    <source>
        <dbReference type="Pfam" id="PF01323"/>
    </source>
</evidence>
<dbReference type="CDD" id="cd03024">
    <property type="entry name" value="DsbA_FrnE"/>
    <property type="match status" value="1"/>
</dbReference>
<evidence type="ECO:0000313" key="3">
    <source>
        <dbReference type="Proteomes" id="UP000662857"/>
    </source>
</evidence>
<dbReference type="RefSeq" id="WP_239678760.1">
    <property type="nucleotide sequence ID" value="NZ_CP070499.1"/>
</dbReference>
<gene>
    <name evidence="2" type="ORF">JQS43_09810</name>
</gene>
<feature type="domain" description="DSBA-like thioredoxin" evidence="1">
    <location>
        <begin position="4"/>
        <end position="201"/>
    </location>
</feature>
<dbReference type="Pfam" id="PF01323">
    <property type="entry name" value="DSBA"/>
    <property type="match status" value="1"/>
</dbReference>
<dbReference type="AlphaFoldDB" id="A0A895YP90"/>
<reference evidence="2" key="1">
    <citation type="submission" date="2021-02" db="EMBL/GenBank/DDBJ databases">
        <title>Natrosporangium hydrolyticum gen. nov., sp. nov, a haloalkaliphilic actinobacterium from a soda solonchak soil.</title>
        <authorList>
            <person name="Sorokin D.Y."/>
            <person name="Khijniak T.V."/>
            <person name="Zakharycheva A.P."/>
            <person name="Boueva O.V."/>
            <person name="Ariskina E.V."/>
            <person name="Hahnke R.L."/>
            <person name="Bunk B."/>
            <person name="Sproer C."/>
            <person name="Schumann P."/>
            <person name="Evtushenko L.I."/>
            <person name="Kublanov I.V."/>
        </authorList>
    </citation>
    <scope>NUCLEOTIDE SEQUENCE</scope>
    <source>
        <strain evidence="2">DSM 106523</strain>
    </source>
</reference>
<sequence>MLDVMMWADIRCPWCWIGLRRLQVAAKEIPGGLRVRHRSFLLEPAGPASPGRLVADIAVSEWGMTAEQWRAKSAAIRAQGRQEGLDIRIDTTAVVDSRPAHRLLHAAADNGVDPTTAWEAAFDAHLRRNVDLADPAALLDLADQIGLPRPAVRSLLAGEDYADAVVADHQAAVSRGIHGVPTIVAGDHTLTGSRSVAELGDFLMTAGSGQ</sequence>
<dbReference type="EMBL" id="CP070499">
    <property type="protein sequence ID" value="QSB16536.1"/>
    <property type="molecule type" value="Genomic_DNA"/>
</dbReference>
<keyword evidence="3" id="KW-1185">Reference proteome</keyword>
<dbReference type="InterPro" id="IPR036249">
    <property type="entry name" value="Thioredoxin-like_sf"/>
</dbReference>
<dbReference type="PANTHER" id="PTHR13887">
    <property type="entry name" value="GLUTATHIONE S-TRANSFERASE KAPPA"/>
    <property type="match status" value="1"/>
</dbReference>